<reference evidence="2 3" key="1">
    <citation type="submission" date="2019-02" db="EMBL/GenBank/DDBJ databases">
        <title>Deep-cultivation of Planctomycetes and their phenomic and genomic characterization uncovers novel biology.</title>
        <authorList>
            <person name="Wiegand S."/>
            <person name="Jogler M."/>
            <person name="Boedeker C."/>
            <person name="Pinto D."/>
            <person name="Vollmers J."/>
            <person name="Rivas-Marin E."/>
            <person name="Kohn T."/>
            <person name="Peeters S.H."/>
            <person name="Heuer A."/>
            <person name="Rast P."/>
            <person name="Oberbeckmann S."/>
            <person name="Bunk B."/>
            <person name="Jeske O."/>
            <person name="Meyerdierks A."/>
            <person name="Storesund J.E."/>
            <person name="Kallscheuer N."/>
            <person name="Luecker S."/>
            <person name="Lage O.M."/>
            <person name="Pohl T."/>
            <person name="Merkel B.J."/>
            <person name="Hornburger P."/>
            <person name="Mueller R.-W."/>
            <person name="Bruemmer F."/>
            <person name="Labrenz M."/>
            <person name="Spormann A.M."/>
            <person name="Op den Camp H."/>
            <person name="Overmann J."/>
            <person name="Amann R."/>
            <person name="Jetten M.S.M."/>
            <person name="Mascher T."/>
            <person name="Medema M.H."/>
            <person name="Devos D.P."/>
            <person name="Kaster A.-K."/>
            <person name="Ovreas L."/>
            <person name="Rohde M."/>
            <person name="Galperin M.Y."/>
            <person name="Jogler C."/>
        </authorList>
    </citation>
    <scope>NUCLEOTIDE SEQUENCE [LARGE SCALE GENOMIC DNA]</scope>
    <source>
        <strain evidence="2 3">ElP</strain>
        <plasmid evidence="3">pelp_2</plasmid>
    </source>
</reference>
<dbReference type="KEGG" id="tpla:ElP_73740"/>
<dbReference type="AlphaFoldDB" id="A0A518HEX4"/>
<dbReference type="InterPro" id="IPR008928">
    <property type="entry name" value="6-hairpin_glycosidase_sf"/>
</dbReference>
<evidence type="ECO:0008006" key="4">
    <source>
        <dbReference type="Google" id="ProtNLM"/>
    </source>
</evidence>
<organism evidence="2 3">
    <name type="scientific">Tautonia plasticadhaerens</name>
    <dbReference type="NCBI Taxonomy" id="2527974"/>
    <lineage>
        <taxon>Bacteria</taxon>
        <taxon>Pseudomonadati</taxon>
        <taxon>Planctomycetota</taxon>
        <taxon>Planctomycetia</taxon>
        <taxon>Isosphaerales</taxon>
        <taxon>Isosphaeraceae</taxon>
        <taxon>Tautonia</taxon>
    </lineage>
</organism>
<dbReference type="InterPro" id="IPR004888">
    <property type="entry name" value="Glycoside_hydrolase_63"/>
</dbReference>
<keyword evidence="2" id="KW-0614">Plasmid</keyword>
<dbReference type="RefSeq" id="WP_145279633.1">
    <property type="nucleotide sequence ID" value="NZ_CP036428.1"/>
</dbReference>
<dbReference type="GO" id="GO:0004573">
    <property type="term" value="F:Glc3Man9GlcNAc2 oligosaccharide glucosidase activity"/>
    <property type="evidence" value="ECO:0007669"/>
    <property type="project" value="InterPro"/>
</dbReference>
<gene>
    <name evidence="2" type="ORF">ElP_73740</name>
</gene>
<evidence type="ECO:0000256" key="1">
    <source>
        <dbReference type="SAM" id="MobiDB-lite"/>
    </source>
</evidence>
<dbReference type="PANTHER" id="PTHR10412">
    <property type="entry name" value="MANNOSYL-OLIGOSACCHARIDE GLUCOSIDASE"/>
    <property type="match status" value="1"/>
</dbReference>
<keyword evidence="3" id="KW-1185">Reference proteome</keyword>
<dbReference type="Proteomes" id="UP000317835">
    <property type="component" value="Plasmid pElP_2"/>
</dbReference>
<dbReference type="OrthoDB" id="9798687at2"/>
<feature type="region of interest" description="Disordered" evidence="1">
    <location>
        <begin position="1"/>
        <end position="25"/>
    </location>
</feature>
<dbReference type="PANTHER" id="PTHR10412:SF10">
    <property type="entry name" value="GLYCOSYL HYDROLASE FAMILY 63 C-TERMINAL DOMAIN-CONTAINING PROTEIN"/>
    <property type="match status" value="1"/>
</dbReference>
<sequence>MPPGNVDDGRAGAGGTTAEHRRLTDGAARRADWKHWGPYVAERAWGTVCEDYSPSGDAWASFPHDHARSRAYRWNEDGLAGFFNRFQNLCLMTRPGVEGRLLLAAADRVKLERVLPRMLDPGQFLSDFGLRSMSRGLAAEPYECHGRVVGYEPAGSTTPIYGGNSNRRGPVWFPLNFLMIEALREYHRYFGDSLRAELPRGSARPASLGAVADELSGRLVRLFLRDEGRGGHRPVFGDVDPFRADPAWSDLVPFHEYFHGEHGAGLGASHQTGWTALVTELFGRPGGHSPSGPRDRAPS</sequence>
<dbReference type="GO" id="GO:0009311">
    <property type="term" value="P:oligosaccharide metabolic process"/>
    <property type="evidence" value="ECO:0007669"/>
    <property type="project" value="InterPro"/>
</dbReference>
<proteinExistence type="predicted"/>
<accession>A0A518HEX4</accession>
<protein>
    <recommendedName>
        <fullName evidence="4">Glucosidase</fullName>
    </recommendedName>
</protein>
<dbReference type="InterPro" id="IPR012341">
    <property type="entry name" value="6hp_glycosidase-like_sf"/>
</dbReference>
<evidence type="ECO:0000313" key="3">
    <source>
        <dbReference type="Proteomes" id="UP000317835"/>
    </source>
</evidence>
<evidence type="ECO:0000313" key="2">
    <source>
        <dbReference type="EMBL" id="QDV39407.1"/>
    </source>
</evidence>
<geneLocation type="plasmid" evidence="3">
    <name>pelp_2</name>
</geneLocation>
<name>A0A518HEX4_9BACT</name>
<dbReference type="EMBL" id="CP036428">
    <property type="protein sequence ID" value="QDV39407.1"/>
    <property type="molecule type" value="Genomic_DNA"/>
</dbReference>
<dbReference type="Gene3D" id="1.50.10.10">
    <property type="match status" value="1"/>
</dbReference>
<dbReference type="SUPFAM" id="SSF48208">
    <property type="entry name" value="Six-hairpin glycosidases"/>
    <property type="match status" value="1"/>
</dbReference>